<sequence length="685" mass="73850">MSPSILQLCTPSTFPAPTLFGASILSISASLVSNLTTSIPAAFRFTQPTIDIHNASFCNVTVTYTHPGQNDKIHVEAWLPVHPPWNGRLQATGGGSWAAGRYILSYQNMAGAVGEGYAATTTDAGVSTDPNGVRDWALLSPGNVDLNRLNVFGSVSLGDQAIIGKAVIRAFYGRDASFSYWNGCSGGGRQGMMLAQRYPDAYDGIIAGAPGIYWPELLASGRWPRQVMETLGSYPYGCELDAITAAAIAACDGLDGVVDGVVGEVDACLDTFDPFTLVGSIVDECPQAPDRGPVLISRAAAVVAGEAWKGPIRDGNDGRRRLGYGLSPGADLTGNDPSYRPGPDGVAFTNCTSGTCIGKPSTSFPWFQLLVAKDPSFNLGNLTNQQYFDMAHAGKQQYNSILGTDDPDLSRFRDFGGKMITFHGLADQAVPPKVTEHYYQAVSSALPNVENFYRHFEAPGLGHCFGGRSGNPITLFDQLRAWVENGTAPESVPVEVTVLDGEVEERILCPYPQRAEPNRNGTCGGAAADCWSSACDVTLSPFSSPQHRRPNFNHTLPNQLHLLIPTNMPLTIGSLVWGVHDLPRAIKFWCAALNYKPLREPDVDWAILVPVDGPGPQLALDVITFETQPRQRHHLDLYAEDQKAEVERLLEIGAMRVEREYPKDADYVVLADPDGNRFCVVSNGG</sequence>
<proteinExistence type="inferred from homology"/>
<dbReference type="EC" id="3.1.1.-" evidence="8"/>
<evidence type="ECO:0000256" key="4">
    <source>
        <dbReference type="ARBA" id="ARBA00022729"/>
    </source>
</evidence>
<gene>
    <name evidence="10" type="ORF">B0T14DRAFT_551200</name>
</gene>
<organism evidence="10 11">
    <name type="scientific">Immersiella caudata</name>
    <dbReference type="NCBI Taxonomy" id="314043"/>
    <lineage>
        <taxon>Eukaryota</taxon>
        <taxon>Fungi</taxon>
        <taxon>Dikarya</taxon>
        <taxon>Ascomycota</taxon>
        <taxon>Pezizomycotina</taxon>
        <taxon>Sordariomycetes</taxon>
        <taxon>Sordariomycetidae</taxon>
        <taxon>Sordariales</taxon>
        <taxon>Lasiosphaeriaceae</taxon>
        <taxon>Immersiella</taxon>
    </lineage>
</organism>
<protein>
    <recommendedName>
        <fullName evidence="8">Carboxylic ester hydrolase</fullName>
        <ecNumber evidence="8">3.1.1.-</ecNumber>
    </recommendedName>
</protein>
<dbReference type="SUPFAM" id="SSF54593">
    <property type="entry name" value="Glyoxalase/Bleomycin resistance protein/Dihydroxybiphenyl dioxygenase"/>
    <property type="match status" value="1"/>
</dbReference>
<dbReference type="PANTHER" id="PTHR33938:SF13">
    <property type="entry name" value="CARBOXYLIC ESTER HYDROLASE"/>
    <property type="match status" value="1"/>
</dbReference>
<name>A0AA39XJ21_9PEZI</name>
<keyword evidence="4" id="KW-0732">Signal</keyword>
<dbReference type="EMBL" id="JAULSU010000001">
    <property type="protein sequence ID" value="KAK0634197.1"/>
    <property type="molecule type" value="Genomic_DNA"/>
</dbReference>
<dbReference type="PANTHER" id="PTHR33938">
    <property type="entry name" value="FERULOYL ESTERASE B-RELATED"/>
    <property type="match status" value="1"/>
</dbReference>
<dbReference type="InterPro" id="IPR037523">
    <property type="entry name" value="VOC_core"/>
</dbReference>
<dbReference type="Gene3D" id="3.40.50.1820">
    <property type="entry name" value="alpha/beta hydrolase"/>
    <property type="match status" value="1"/>
</dbReference>
<dbReference type="InterPro" id="IPR029058">
    <property type="entry name" value="AB_hydrolase_fold"/>
</dbReference>
<evidence type="ECO:0000256" key="5">
    <source>
        <dbReference type="ARBA" id="ARBA00022801"/>
    </source>
</evidence>
<keyword evidence="11" id="KW-1185">Reference proteome</keyword>
<evidence type="ECO:0000256" key="6">
    <source>
        <dbReference type="ARBA" id="ARBA00022837"/>
    </source>
</evidence>
<keyword evidence="6" id="KW-0106">Calcium</keyword>
<dbReference type="GO" id="GO:0030600">
    <property type="term" value="F:feruloyl esterase activity"/>
    <property type="evidence" value="ECO:0007669"/>
    <property type="project" value="UniProtKB-ARBA"/>
</dbReference>
<dbReference type="GO" id="GO:0046872">
    <property type="term" value="F:metal ion binding"/>
    <property type="evidence" value="ECO:0007669"/>
    <property type="project" value="UniProtKB-KW"/>
</dbReference>
<dbReference type="SUPFAM" id="SSF53474">
    <property type="entry name" value="alpha/beta-Hydrolases"/>
    <property type="match status" value="1"/>
</dbReference>
<dbReference type="InterPro" id="IPR029068">
    <property type="entry name" value="Glyas_Bleomycin-R_OHBP_Dase"/>
</dbReference>
<dbReference type="InterPro" id="IPR011118">
    <property type="entry name" value="Tannase/feruloyl_esterase"/>
</dbReference>
<keyword evidence="3" id="KW-0479">Metal-binding</keyword>
<dbReference type="Proteomes" id="UP001175000">
    <property type="component" value="Unassembled WGS sequence"/>
</dbReference>
<evidence type="ECO:0000256" key="8">
    <source>
        <dbReference type="RuleBase" id="RU361238"/>
    </source>
</evidence>
<evidence type="ECO:0000256" key="7">
    <source>
        <dbReference type="ARBA" id="ARBA00023157"/>
    </source>
</evidence>
<comment type="similarity">
    <text evidence="1 8">Belongs to the tannase family.</text>
</comment>
<dbReference type="AlphaFoldDB" id="A0AA39XJ21"/>
<evidence type="ECO:0000256" key="3">
    <source>
        <dbReference type="ARBA" id="ARBA00022723"/>
    </source>
</evidence>
<comment type="caution">
    <text evidence="10">The sequence shown here is derived from an EMBL/GenBank/DDBJ whole genome shotgun (WGS) entry which is preliminary data.</text>
</comment>
<evidence type="ECO:0000256" key="1">
    <source>
        <dbReference type="ARBA" id="ARBA00006249"/>
    </source>
</evidence>
<dbReference type="CDD" id="cd06587">
    <property type="entry name" value="VOC"/>
    <property type="match status" value="1"/>
</dbReference>
<dbReference type="InterPro" id="IPR041581">
    <property type="entry name" value="Glyoxalase_6"/>
</dbReference>
<dbReference type="Pfam" id="PF07519">
    <property type="entry name" value="Tannase"/>
    <property type="match status" value="1"/>
</dbReference>
<dbReference type="Gene3D" id="3.10.180.10">
    <property type="entry name" value="2,3-Dihydroxybiphenyl 1,2-Dioxygenase, domain 1"/>
    <property type="match status" value="1"/>
</dbReference>
<dbReference type="PROSITE" id="PS51819">
    <property type="entry name" value="VOC"/>
    <property type="match status" value="1"/>
</dbReference>
<evidence type="ECO:0000313" key="10">
    <source>
        <dbReference type="EMBL" id="KAK0634197.1"/>
    </source>
</evidence>
<evidence type="ECO:0000313" key="11">
    <source>
        <dbReference type="Proteomes" id="UP001175000"/>
    </source>
</evidence>
<keyword evidence="2" id="KW-0719">Serine esterase</keyword>
<keyword evidence="5 8" id="KW-0378">Hydrolase</keyword>
<dbReference type="Pfam" id="PF18029">
    <property type="entry name" value="Glyoxalase_6"/>
    <property type="match status" value="1"/>
</dbReference>
<evidence type="ECO:0000259" key="9">
    <source>
        <dbReference type="PROSITE" id="PS51819"/>
    </source>
</evidence>
<keyword evidence="7" id="KW-1015">Disulfide bond</keyword>
<accession>A0AA39XJ21</accession>
<reference evidence="10" key="1">
    <citation type="submission" date="2023-06" db="EMBL/GenBank/DDBJ databases">
        <title>Genome-scale phylogeny and comparative genomics of the fungal order Sordariales.</title>
        <authorList>
            <consortium name="Lawrence Berkeley National Laboratory"/>
            <person name="Hensen N."/>
            <person name="Bonometti L."/>
            <person name="Westerberg I."/>
            <person name="Brannstrom I.O."/>
            <person name="Guillou S."/>
            <person name="Cros-Aarteil S."/>
            <person name="Calhoun S."/>
            <person name="Haridas S."/>
            <person name="Kuo A."/>
            <person name="Mondo S."/>
            <person name="Pangilinan J."/>
            <person name="Riley R."/>
            <person name="Labutti K."/>
            <person name="Andreopoulos B."/>
            <person name="Lipzen A."/>
            <person name="Chen C."/>
            <person name="Yanf M."/>
            <person name="Daum C."/>
            <person name="Ng V."/>
            <person name="Clum A."/>
            <person name="Steindorff A."/>
            <person name="Ohm R."/>
            <person name="Martin F."/>
            <person name="Silar P."/>
            <person name="Natvig D."/>
            <person name="Lalanne C."/>
            <person name="Gautier V."/>
            <person name="Ament-Velasquez S.L."/>
            <person name="Kruys A."/>
            <person name="Hutchinson M.I."/>
            <person name="Powell A.J."/>
            <person name="Barry K."/>
            <person name="Miller A.N."/>
            <person name="Grigoriev I.V."/>
            <person name="Debuchy R."/>
            <person name="Gladieux P."/>
            <person name="Thoren M.H."/>
            <person name="Johannesson H."/>
        </authorList>
    </citation>
    <scope>NUCLEOTIDE SEQUENCE</scope>
    <source>
        <strain evidence="10">CBS 606.72</strain>
    </source>
</reference>
<feature type="domain" description="VOC" evidence="9">
    <location>
        <begin position="571"/>
        <end position="683"/>
    </location>
</feature>
<evidence type="ECO:0000256" key="2">
    <source>
        <dbReference type="ARBA" id="ARBA00022487"/>
    </source>
</evidence>